<dbReference type="InterPro" id="IPR020449">
    <property type="entry name" value="Tscrpt_reg_AraC-type_HTH"/>
</dbReference>
<name>A0A7S9H0X8_9BRAD</name>
<dbReference type="Proteomes" id="UP000594621">
    <property type="component" value="Chromosome"/>
</dbReference>
<dbReference type="SMART" id="SM00342">
    <property type="entry name" value="HTH_ARAC"/>
    <property type="match status" value="1"/>
</dbReference>
<evidence type="ECO:0000256" key="2">
    <source>
        <dbReference type="ARBA" id="ARBA00023125"/>
    </source>
</evidence>
<keyword evidence="3" id="KW-0804">Transcription</keyword>
<dbReference type="InterPro" id="IPR035418">
    <property type="entry name" value="AraC-bd_2"/>
</dbReference>
<dbReference type="SUPFAM" id="SSF46689">
    <property type="entry name" value="Homeodomain-like"/>
    <property type="match status" value="1"/>
</dbReference>
<reference evidence="5 6" key="1">
    <citation type="submission" date="2020-09" db="EMBL/GenBank/DDBJ databases">
        <title>Complete genomes of bradyrhizobia occurring on native shrubby legumes in Australia.</title>
        <authorList>
            <person name="Lafay B."/>
        </authorList>
    </citation>
    <scope>NUCLEOTIDE SEQUENCE [LARGE SCALE GENOMIC DNA]</scope>
    <source>
        <strain evidence="5 6">BDV5040</strain>
    </source>
</reference>
<dbReference type="RefSeq" id="WP_195801954.1">
    <property type="nucleotide sequence ID" value="NZ_CP061379.1"/>
</dbReference>
<dbReference type="InterPro" id="IPR018060">
    <property type="entry name" value="HTH_AraC"/>
</dbReference>
<organism evidence="5 6">
    <name type="scientific">Bradyrhizobium commune</name>
    <dbReference type="NCBI Taxonomy" id="83627"/>
    <lineage>
        <taxon>Bacteria</taxon>
        <taxon>Pseudomonadati</taxon>
        <taxon>Pseudomonadota</taxon>
        <taxon>Alphaproteobacteria</taxon>
        <taxon>Hyphomicrobiales</taxon>
        <taxon>Nitrobacteraceae</taxon>
        <taxon>Bradyrhizobium</taxon>
    </lineage>
</organism>
<protein>
    <submittedName>
        <fullName evidence="5">AraC family transcriptional regulator</fullName>
    </submittedName>
</protein>
<feature type="domain" description="HTH araC/xylS-type" evidence="4">
    <location>
        <begin position="218"/>
        <end position="319"/>
    </location>
</feature>
<keyword evidence="1" id="KW-0805">Transcription regulation</keyword>
<dbReference type="Pfam" id="PF12833">
    <property type="entry name" value="HTH_18"/>
    <property type="match status" value="1"/>
</dbReference>
<dbReference type="PANTHER" id="PTHR46796">
    <property type="entry name" value="HTH-TYPE TRANSCRIPTIONAL ACTIVATOR RHAS-RELATED"/>
    <property type="match status" value="1"/>
</dbReference>
<evidence type="ECO:0000313" key="6">
    <source>
        <dbReference type="Proteomes" id="UP000594621"/>
    </source>
</evidence>
<dbReference type="InterPro" id="IPR009057">
    <property type="entry name" value="Homeodomain-like_sf"/>
</dbReference>
<dbReference type="Pfam" id="PF14525">
    <property type="entry name" value="AraC_binding_2"/>
    <property type="match status" value="1"/>
</dbReference>
<evidence type="ECO:0000256" key="3">
    <source>
        <dbReference type="ARBA" id="ARBA00023163"/>
    </source>
</evidence>
<dbReference type="AlphaFoldDB" id="A0A7S9H0X8"/>
<evidence type="ECO:0000313" key="5">
    <source>
        <dbReference type="EMBL" id="QPF92416.1"/>
    </source>
</evidence>
<sequence length="322" mass="35768">MQTIRFDSNDLPGHEALRREQWVDLLSSGYVRLRADARSDLPFDGQLRIMQLGHTAVGRISGTVETIARTRTEIAAENTDNVVLLMNRSRECMLVEQKGVRVTCTTNSAVLIEQCEASAIEIGRRDICDFVALQLPRQELRKRRHGGTACFMTLIPGSASLLALTNTYVDALLAHHDPDAADTSWFAADHVADLIAATVASQGYCPGEAPSLRAARLQAMLAEIDRHFMKPGFSLKTLARRFAVSPRQVQVLLAEAGTSFTDEMLRRRLAQAHEMLRSQRYAHLSVIEIAHSCGFSTVSHFHRIFRRNFAATPGDVRDLADS</sequence>
<dbReference type="Gene3D" id="1.10.10.60">
    <property type="entry name" value="Homeodomain-like"/>
    <property type="match status" value="1"/>
</dbReference>
<dbReference type="PANTHER" id="PTHR46796:SF6">
    <property type="entry name" value="ARAC SUBFAMILY"/>
    <property type="match status" value="1"/>
</dbReference>
<dbReference type="PRINTS" id="PR00032">
    <property type="entry name" value="HTHARAC"/>
</dbReference>
<gene>
    <name evidence="5" type="ORF">IC761_03730</name>
</gene>
<keyword evidence="2" id="KW-0238">DNA-binding</keyword>
<accession>A0A7S9H0X8</accession>
<dbReference type="EMBL" id="CP061379">
    <property type="protein sequence ID" value="QPF92416.1"/>
    <property type="molecule type" value="Genomic_DNA"/>
</dbReference>
<dbReference type="InterPro" id="IPR018062">
    <property type="entry name" value="HTH_AraC-typ_CS"/>
</dbReference>
<dbReference type="InterPro" id="IPR050204">
    <property type="entry name" value="AraC_XylS_family_regulators"/>
</dbReference>
<evidence type="ECO:0000259" key="4">
    <source>
        <dbReference type="PROSITE" id="PS01124"/>
    </source>
</evidence>
<proteinExistence type="predicted"/>
<dbReference type="KEGG" id="bcou:IC761_03730"/>
<dbReference type="PROSITE" id="PS00041">
    <property type="entry name" value="HTH_ARAC_FAMILY_1"/>
    <property type="match status" value="1"/>
</dbReference>
<dbReference type="GO" id="GO:0003700">
    <property type="term" value="F:DNA-binding transcription factor activity"/>
    <property type="evidence" value="ECO:0007669"/>
    <property type="project" value="InterPro"/>
</dbReference>
<keyword evidence="6" id="KW-1185">Reference proteome</keyword>
<dbReference type="GO" id="GO:0043565">
    <property type="term" value="F:sequence-specific DNA binding"/>
    <property type="evidence" value="ECO:0007669"/>
    <property type="project" value="InterPro"/>
</dbReference>
<evidence type="ECO:0000256" key="1">
    <source>
        <dbReference type="ARBA" id="ARBA00023015"/>
    </source>
</evidence>
<dbReference type="PROSITE" id="PS01124">
    <property type="entry name" value="HTH_ARAC_FAMILY_2"/>
    <property type="match status" value="1"/>
</dbReference>